<evidence type="ECO:0000256" key="5">
    <source>
        <dbReference type="ARBA" id="ARBA00022906"/>
    </source>
</evidence>
<dbReference type="AlphaFoldDB" id="W2C330"/>
<evidence type="ECO:0000256" key="3">
    <source>
        <dbReference type="ARBA" id="ARBA00022448"/>
    </source>
</evidence>
<feature type="compositionally biased region" description="Basic residues" evidence="9">
    <location>
        <begin position="16"/>
        <end position="27"/>
    </location>
</feature>
<comment type="subcellular location">
    <subcellularLocation>
        <location evidence="1">Membrane</location>
        <topology evidence="1">Multi-pass membrane protein</topology>
    </subcellularLocation>
</comment>
<reference evidence="13 14" key="1">
    <citation type="submission" date="2013-11" db="EMBL/GenBank/DDBJ databases">
        <title>Single cell genomics of uncultured Tannerella BU063 (oral taxon 286).</title>
        <authorList>
            <person name="Beall C.J."/>
            <person name="Campbell A.G."/>
            <person name="Griffen A.L."/>
            <person name="Podar M."/>
            <person name="Leys E.J."/>
        </authorList>
    </citation>
    <scope>NUCLEOTIDE SEQUENCE [LARGE SCALE GENOMIC DNA]</scope>
    <source>
        <strain evidence="13">Cell 2</strain>
    </source>
</reference>
<evidence type="ECO:0000256" key="7">
    <source>
        <dbReference type="ARBA" id="ARBA00023065"/>
    </source>
</evidence>
<evidence type="ECO:0000256" key="6">
    <source>
        <dbReference type="ARBA" id="ARBA00022989"/>
    </source>
</evidence>
<dbReference type="Proteomes" id="UP000018837">
    <property type="component" value="Unassembled WGS sequence"/>
</dbReference>
<feature type="transmembrane region" description="Helical" evidence="10">
    <location>
        <begin position="36"/>
        <end position="56"/>
    </location>
</feature>
<evidence type="ECO:0000313" key="14">
    <source>
        <dbReference type="Proteomes" id="UP000018837"/>
    </source>
</evidence>
<dbReference type="GO" id="GO:0005886">
    <property type="term" value="C:plasma membrane"/>
    <property type="evidence" value="ECO:0007669"/>
    <property type="project" value="TreeGrafter"/>
</dbReference>
<evidence type="ECO:0000256" key="1">
    <source>
        <dbReference type="ARBA" id="ARBA00004141"/>
    </source>
</evidence>
<proteinExistence type="inferred from homology"/>
<feature type="domain" description="Cation efflux protein transmembrane" evidence="11">
    <location>
        <begin position="37"/>
        <end position="227"/>
    </location>
</feature>
<dbReference type="PANTHER" id="PTHR11562:SF17">
    <property type="entry name" value="RE54080P-RELATED"/>
    <property type="match status" value="1"/>
</dbReference>
<dbReference type="NCBIfam" id="TIGR01297">
    <property type="entry name" value="CDF"/>
    <property type="match status" value="1"/>
</dbReference>
<dbReference type="EMBL" id="AYUF01000474">
    <property type="protein sequence ID" value="ETK01565.1"/>
    <property type="molecule type" value="Genomic_DNA"/>
</dbReference>
<dbReference type="GO" id="GO:0005385">
    <property type="term" value="F:zinc ion transmembrane transporter activity"/>
    <property type="evidence" value="ECO:0007669"/>
    <property type="project" value="TreeGrafter"/>
</dbReference>
<evidence type="ECO:0000256" key="4">
    <source>
        <dbReference type="ARBA" id="ARBA00022692"/>
    </source>
</evidence>
<dbReference type="Pfam" id="PF16916">
    <property type="entry name" value="ZT_dimer"/>
    <property type="match status" value="1"/>
</dbReference>
<dbReference type="PANTHER" id="PTHR11562">
    <property type="entry name" value="CATION EFFLUX PROTEIN/ ZINC TRANSPORTER"/>
    <property type="match status" value="1"/>
</dbReference>
<keyword evidence="3" id="KW-0813">Transport</keyword>
<keyword evidence="5" id="KW-0864">Zinc transport</keyword>
<dbReference type="Gene3D" id="3.30.70.1350">
    <property type="entry name" value="Cation efflux protein, cytoplasmic domain"/>
    <property type="match status" value="1"/>
</dbReference>
<dbReference type="InterPro" id="IPR050681">
    <property type="entry name" value="CDF/SLC30A"/>
</dbReference>
<comment type="caution">
    <text evidence="13">The sequence shown here is derived from an EMBL/GenBank/DDBJ whole genome shotgun (WGS) entry which is preliminary data.</text>
</comment>
<evidence type="ECO:0000256" key="8">
    <source>
        <dbReference type="ARBA" id="ARBA00023136"/>
    </source>
</evidence>
<feature type="transmembrane region" description="Helical" evidence="10">
    <location>
        <begin position="169"/>
        <end position="193"/>
    </location>
</feature>
<dbReference type="InterPro" id="IPR027469">
    <property type="entry name" value="Cation_efflux_TMD_sf"/>
</dbReference>
<dbReference type="InterPro" id="IPR058533">
    <property type="entry name" value="Cation_efflux_TM"/>
</dbReference>
<protein>
    <submittedName>
        <fullName evidence="13">Cobalt transporter</fullName>
    </submittedName>
</protein>
<dbReference type="Gene3D" id="1.20.1510.10">
    <property type="entry name" value="Cation efflux protein transmembrane domain"/>
    <property type="match status" value="1"/>
</dbReference>
<organism evidence="13 14">
    <name type="scientific">Tannerella sp. oral taxon BU063 isolate Cell 2</name>
    <dbReference type="NCBI Taxonomy" id="1411148"/>
    <lineage>
        <taxon>Bacteria</taxon>
        <taxon>Pseudomonadati</taxon>
        <taxon>Bacteroidota</taxon>
        <taxon>Bacteroidia</taxon>
        <taxon>Bacteroidales</taxon>
        <taxon>Tannerellaceae</taxon>
        <taxon>Tannerella</taxon>
    </lineage>
</organism>
<feature type="transmembrane region" description="Helical" evidence="10">
    <location>
        <begin position="103"/>
        <end position="122"/>
    </location>
</feature>
<comment type="similarity">
    <text evidence="2">Belongs to the cation diffusion facilitator (CDF) transporter (TC 2.A.4) family. SLC30A subfamily.</text>
</comment>
<dbReference type="PATRIC" id="fig|1411148.3.peg.1451"/>
<evidence type="ECO:0000256" key="10">
    <source>
        <dbReference type="SAM" id="Phobius"/>
    </source>
</evidence>
<dbReference type="SUPFAM" id="SSF161111">
    <property type="entry name" value="Cation efflux protein transmembrane domain-like"/>
    <property type="match status" value="1"/>
</dbReference>
<keyword evidence="8 10" id="KW-0472">Membrane</keyword>
<feature type="transmembrane region" description="Helical" evidence="10">
    <location>
        <begin position="199"/>
        <end position="219"/>
    </location>
</feature>
<evidence type="ECO:0000256" key="9">
    <source>
        <dbReference type="SAM" id="MobiDB-lite"/>
    </source>
</evidence>
<sequence>MHTHPHHEHDHDCAHAHGHGHAHHHHHGADMKGRKLLWATALNFSITLVQIVGGLVSNSLSLLSDAVHNLGDSSAIFIAFLAGRHAEKCPDLRKTFGYKRSEILAALFNAVALIVICVFLFVEAYERFRNPEPIRGAVMLIVATFGLLANLIAVVMLHRDREHNLNIRAAYLHLLGDTLSSVAVILGGIAIWIWKLYWLDPLITVAVGVYIIWHTWGIVRQTVDILMQAAPEGVDLHAVQRHTEDMAEVKDMHHLHIWKMDDEHIHLEAHINLCENLPLSDAQAIGRRIEEMLRTEFGISHVTLQLEYEGCHLQCGLIQA</sequence>
<feature type="transmembrane region" description="Helical" evidence="10">
    <location>
        <begin position="134"/>
        <end position="157"/>
    </location>
</feature>
<feature type="region of interest" description="Disordered" evidence="9">
    <location>
        <begin position="1"/>
        <end position="27"/>
    </location>
</feature>
<keyword evidence="6 10" id="KW-1133">Transmembrane helix</keyword>
<evidence type="ECO:0000259" key="11">
    <source>
        <dbReference type="Pfam" id="PF01545"/>
    </source>
</evidence>
<feature type="domain" description="Cation efflux protein cytoplasmic" evidence="12">
    <location>
        <begin position="231"/>
        <end position="307"/>
    </location>
</feature>
<dbReference type="InterPro" id="IPR036837">
    <property type="entry name" value="Cation_efflux_CTD_sf"/>
</dbReference>
<keyword evidence="7" id="KW-0406">Ion transport</keyword>
<keyword evidence="4 10" id="KW-0812">Transmembrane</keyword>
<keyword evidence="5" id="KW-0862">Zinc</keyword>
<dbReference type="InterPro" id="IPR002524">
    <property type="entry name" value="Cation_efflux"/>
</dbReference>
<name>W2C330_9BACT</name>
<evidence type="ECO:0000259" key="12">
    <source>
        <dbReference type="Pfam" id="PF16916"/>
    </source>
</evidence>
<dbReference type="SUPFAM" id="SSF160240">
    <property type="entry name" value="Cation efflux protein cytoplasmic domain-like"/>
    <property type="match status" value="1"/>
</dbReference>
<gene>
    <name evidence="13" type="ORF">N425_09165</name>
</gene>
<dbReference type="Pfam" id="PF01545">
    <property type="entry name" value="Cation_efflux"/>
    <property type="match status" value="1"/>
</dbReference>
<accession>W2C330</accession>
<evidence type="ECO:0000313" key="13">
    <source>
        <dbReference type="EMBL" id="ETK01565.1"/>
    </source>
</evidence>
<evidence type="ECO:0000256" key="2">
    <source>
        <dbReference type="ARBA" id="ARBA00008873"/>
    </source>
</evidence>
<dbReference type="InterPro" id="IPR027470">
    <property type="entry name" value="Cation_efflux_CTD"/>
</dbReference>